<dbReference type="GO" id="GO:0003677">
    <property type="term" value="F:DNA binding"/>
    <property type="evidence" value="ECO:0007669"/>
    <property type="project" value="InterPro"/>
</dbReference>
<dbReference type="OrthoDB" id="9035707at2"/>
<evidence type="ECO:0000313" key="2">
    <source>
        <dbReference type="Proteomes" id="UP000202440"/>
    </source>
</evidence>
<sequence>MSQEQFAAFLGITQDTVRGWIQTDTVPRVKIAGRNFVNLELMSRHLRDGKDIFTKGDYAD</sequence>
<name>A0A222FQB0_9GAMM</name>
<dbReference type="Proteomes" id="UP000202440">
    <property type="component" value="Chromosome"/>
</dbReference>
<proteinExistence type="predicted"/>
<keyword evidence="2" id="KW-1185">Reference proteome</keyword>
<evidence type="ECO:0000313" key="1">
    <source>
        <dbReference type="EMBL" id="ASP40980.1"/>
    </source>
</evidence>
<accession>A0A222FQB0</accession>
<dbReference type="InterPro" id="IPR010982">
    <property type="entry name" value="Lambda_DNA-bd_dom_sf"/>
</dbReference>
<evidence type="ECO:0008006" key="3">
    <source>
        <dbReference type="Google" id="ProtNLM"/>
    </source>
</evidence>
<dbReference type="KEGG" id="bsan:CHH28_17405"/>
<organism evidence="1 2">
    <name type="scientific">Bacterioplanes sanyensis</name>
    <dbReference type="NCBI Taxonomy" id="1249553"/>
    <lineage>
        <taxon>Bacteria</taxon>
        <taxon>Pseudomonadati</taxon>
        <taxon>Pseudomonadota</taxon>
        <taxon>Gammaproteobacteria</taxon>
        <taxon>Oceanospirillales</taxon>
        <taxon>Oceanospirillaceae</taxon>
        <taxon>Bacterioplanes</taxon>
    </lineage>
</organism>
<dbReference type="Gene3D" id="1.10.260.40">
    <property type="entry name" value="lambda repressor-like DNA-binding domains"/>
    <property type="match status" value="1"/>
</dbReference>
<gene>
    <name evidence="1" type="ORF">CHH28_17405</name>
</gene>
<dbReference type="EMBL" id="CP022530">
    <property type="protein sequence ID" value="ASP40980.1"/>
    <property type="molecule type" value="Genomic_DNA"/>
</dbReference>
<reference evidence="1 2" key="1">
    <citation type="submission" date="2017-07" db="EMBL/GenBank/DDBJ databases">
        <title>Annotated genome sequence of Bacterioplanes sanyensis isolated from Red Sea.</title>
        <authorList>
            <person name="Rehman Z.U."/>
        </authorList>
    </citation>
    <scope>NUCLEOTIDE SEQUENCE [LARGE SCALE GENOMIC DNA]</scope>
    <source>
        <strain evidence="1 2">NV9</strain>
    </source>
</reference>
<protein>
    <recommendedName>
        <fullName evidence="3">Helix-turn-helix domain-containing protein</fullName>
    </recommendedName>
</protein>
<dbReference type="AlphaFoldDB" id="A0A222FQB0"/>